<dbReference type="EMBL" id="WMJY01000023">
    <property type="protein sequence ID" value="MTH30329.1"/>
    <property type="molecule type" value="Genomic_DNA"/>
</dbReference>
<comment type="caution">
    <text evidence="1">The sequence shown here is derived from an EMBL/GenBank/DDBJ whole genome shotgun (WGS) entry which is preliminary data.</text>
</comment>
<proteinExistence type="predicted"/>
<gene>
    <name evidence="1" type="ORF">GJV77_10520</name>
</gene>
<reference evidence="1 2" key="1">
    <citation type="journal article" date="2006" name="Int. J. Syst. Evol. Microbiol.">
        <title>Myroides pelagicus sp. nov., isolated from seawater in Thailand.</title>
        <authorList>
            <person name="Yoon J."/>
            <person name="Maneerat S."/>
            <person name="Kawai F."/>
            <person name="Yokota A."/>
        </authorList>
    </citation>
    <scope>NUCLEOTIDE SEQUENCE [LARGE SCALE GENOMIC DNA]</scope>
    <source>
        <strain evidence="1 2">SM1T</strain>
    </source>
</reference>
<dbReference type="InterPro" id="IPR019504">
    <property type="entry name" value="Peptidase_U49_Lit_pept"/>
</dbReference>
<organism evidence="1 2">
    <name type="scientific">Myroides pelagicus</name>
    <dbReference type="NCBI Taxonomy" id="270914"/>
    <lineage>
        <taxon>Bacteria</taxon>
        <taxon>Pseudomonadati</taxon>
        <taxon>Bacteroidota</taxon>
        <taxon>Flavobacteriia</taxon>
        <taxon>Flavobacteriales</taxon>
        <taxon>Flavobacteriaceae</taxon>
        <taxon>Myroides</taxon>
    </lineage>
</organism>
<evidence type="ECO:0000313" key="2">
    <source>
        <dbReference type="Proteomes" id="UP000488936"/>
    </source>
</evidence>
<keyword evidence="2" id="KW-1185">Reference proteome</keyword>
<evidence type="ECO:0008006" key="3">
    <source>
        <dbReference type="Google" id="ProtNLM"/>
    </source>
</evidence>
<accession>A0A7K1GP44</accession>
<dbReference type="AlphaFoldDB" id="A0A7K1GP44"/>
<evidence type="ECO:0000313" key="1">
    <source>
        <dbReference type="EMBL" id="MTH30329.1"/>
    </source>
</evidence>
<dbReference type="Proteomes" id="UP000488936">
    <property type="component" value="Unassembled WGS sequence"/>
</dbReference>
<name>A0A7K1GP44_9FLAO</name>
<dbReference type="OrthoDB" id="1094383at2"/>
<dbReference type="RefSeq" id="WP_155036315.1">
    <property type="nucleotide sequence ID" value="NZ_JBHTIG010000063.1"/>
</dbReference>
<dbReference type="Pfam" id="PF10463">
    <property type="entry name" value="Peptidase_U49"/>
    <property type="match status" value="1"/>
</dbReference>
<sequence>MRINRLSSSHVGNQPVRVLQHNVTLQFETTNPTFVELSKTLIKNKGLKSGIGYYINDKAIHEMVDGHYQTPFVDEHGKIHVHETFLSYVWCVCYSMLVLYDEAIAKVSQNLVSETMLHKIDTKKIDKAQELFDYAKSLIVYYSVWDKTNLPNPEEYAADDTFFIERANGLFIYAMNFILCHEFAHIEFDHIEKIKQGRNTVSDILEFEKEADLRSMELVLSGVTNNTKLSAEIGVLMGLCSMLFFKQKSETTTHPATDDRIHKLIEKVNASNADPHWGIAVLAFKLWDNQFIKNFNWPKKVQDLKELYDLIRQEIQSEKSSS</sequence>
<protein>
    <recommendedName>
        <fullName evidence="3">Peptidase U49</fullName>
    </recommendedName>
</protein>